<sequence length="367" mass="41444">MSTASSELVTVPKFESKPTNNDENDVQKDTMELKKELIHNKEPENGVVDQLKSVNGVTEDEKMEIEQNGDPVPKQNGFTEPSEDEEENKLLIDTESTDSTSITNEDELLNTDEESEKVLENGINYSEPDKNDDGVKSEDNKQKENNSTNQEDIKTESEIKNDTTDDIKDVKMEDVSNETNKNSESKFEIDNDIKNELIVPEDSCTENEEESKKQRIELQMKRVEILKEDLLREEATLSLFRKLFDSQRGKNGFKSKPVTAPQTIHPKPTPQPTPKQTASAKTASIPQNKSQQGSTQPAQKFYIQVGNQLVPAPPPSSTTSYQHNGTAPSSNTPSIRETQPPSQLPHRNRLHHPNKHLSKRRMLQKQL</sequence>
<evidence type="ECO:0000256" key="1">
    <source>
        <dbReference type="SAM" id="MobiDB-lite"/>
    </source>
</evidence>
<dbReference type="OrthoDB" id="5975790at2759"/>
<feature type="compositionally biased region" description="Basic residues" evidence="1">
    <location>
        <begin position="346"/>
        <end position="367"/>
    </location>
</feature>
<feature type="compositionally biased region" description="Basic and acidic residues" evidence="1">
    <location>
        <begin position="127"/>
        <end position="144"/>
    </location>
</feature>
<dbReference type="RefSeq" id="XP_066921806.1">
    <property type="nucleotide sequence ID" value="XM_067065705.1"/>
</dbReference>
<feature type="compositionally biased region" description="Polar residues" evidence="1">
    <location>
        <begin position="317"/>
        <end position="341"/>
    </location>
</feature>
<proteinExistence type="predicted"/>
<feature type="region of interest" description="Disordered" evidence="1">
    <location>
        <begin position="243"/>
        <end position="367"/>
    </location>
</feature>
<dbReference type="EnsemblMetazoa" id="CLYHEMT016345.2">
    <property type="protein sequence ID" value="CLYHEMP016345.2"/>
    <property type="gene ID" value="CLYHEMG016345"/>
</dbReference>
<feature type="compositionally biased region" description="Basic and acidic residues" evidence="1">
    <location>
        <begin position="25"/>
        <end position="44"/>
    </location>
</feature>
<organism evidence="2 3">
    <name type="scientific">Clytia hemisphaerica</name>
    <dbReference type="NCBI Taxonomy" id="252671"/>
    <lineage>
        <taxon>Eukaryota</taxon>
        <taxon>Metazoa</taxon>
        <taxon>Cnidaria</taxon>
        <taxon>Hydrozoa</taxon>
        <taxon>Hydroidolina</taxon>
        <taxon>Leptothecata</taxon>
        <taxon>Obeliida</taxon>
        <taxon>Clytiidae</taxon>
        <taxon>Clytia</taxon>
    </lineage>
</organism>
<keyword evidence="3" id="KW-1185">Reference proteome</keyword>
<dbReference type="Proteomes" id="UP000594262">
    <property type="component" value="Unplaced"/>
</dbReference>
<evidence type="ECO:0000313" key="2">
    <source>
        <dbReference type="EnsemblMetazoa" id="CLYHEMP016345.2"/>
    </source>
</evidence>
<feature type="compositionally biased region" description="Low complexity" evidence="1">
    <location>
        <begin position="93"/>
        <end position="103"/>
    </location>
</feature>
<dbReference type="AlphaFoldDB" id="A0A7M5X3B1"/>
<feature type="compositionally biased region" description="Polar residues" evidence="1">
    <location>
        <begin position="278"/>
        <end position="298"/>
    </location>
</feature>
<protein>
    <submittedName>
        <fullName evidence="2">Uncharacterized protein</fullName>
    </submittedName>
</protein>
<feature type="compositionally biased region" description="Basic and acidic residues" evidence="1">
    <location>
        <begin position="151"/>
        <end position="174"/>
    </location>
</feature>
<reference evidence="2" key="1">
    <citation type="submission" date="2021-01" db="UniProtKB">
        <authorList>
            <consortium name="EnsemblMetazoa"/>
        </authorList>
    </citation>
    <scope>IDENTIFICATION</scope>
</reference>
<feature type="compositionally biased region" description="Acidic residues" evidence="1">
    <location>
        <begin position="104"/>
        <end position="115"/>
    </location>
</feature>
<name>A0A7M5X3B1_9CNID</name>
<accession>A0A7M5X3B1</accession>
<evidence type="ECO:0000313" key="3">
    <source>
        <dbReference type="Proteomes" id="UP000594262"/>
    </source>
</evidence>
<feature type="region of interest" description="Disordered" evidence="1">
    <location>
        <begin position="1"/>
        <end position="213"/>
    </location>
</feature>
<feature type="compositionally biased region" description="Basic and acidic residues" evidence="1">
    <location>
        <begin position="181"/>
        <end position="195"/>
    </location>
</feature>
<dbReference type="GeneID" id="136809185"/>